<keyword evidence="2 5" id="KW-0812">Transmembrane</keyword>
<dbReference type="GO" id="GO:0009506">
    <property type="term" value="C:plasmodesma"/>
    <property type="evidence" value="ECO:0007669"/>
    <property type="project" value="TreeGrafter"/>
</dbReference>
<comment type="caution">
    <text evidence="7">The sequence shown here is derived from an EMBL/GenBank/DDBJ whole genome shotgun (WGS) entry which is preliminary data.</text>
</comment>
<dbReference type="AlphaFoldDB" id="A0A833R501"/>
<keyword evidence="4 5" id="KW-0472">Membrane</keyword>
<proteinExistence type="predicted"/>
<dbReference type="OrthoDB" id="1889094at2759"/>
<name>A0A833R501_9POAL</name>
<organism evidence="7 8">
    <name type="scientific">Carex littledalei</name>
    <dbReference type="NCBI Taxonomy" id="544730"/>
    <lineage>
        <taxon>Eukaryota</taxon>
        <taxon>Viridiplantae</taxon>
        <taxon>Streptophyta</taxon>
        <taxon>Embryophyta</taxon>
        <taxon>Tracheophyta</taxon>
        <taxon>Spermatophyta</taxon>
        <taxon>Magnoliopsida</taxon>
        <taxon>Liliopsida</taxon>
        <taxon>Poales</taxon>
        <taxon>Cyperaceae</taxon>
        <taxon>Cyperoideae</taxon>
        <taxon>Cariceae</taxon>
        <taxon>Carex</taxon>
        <taxon>Carex subgen. Euthyceras</taxon>
    </lineage>
</organism>
<evidence type="ECO:0000256" key="3">
    <source>
        <dbReference type="ARBA" id="ARBA00022989"/>
    </source>
</evidence>
<dbReference type="Proteomes" id="UP000623129">
    <property type="component" value="Unassembled WGS sequence"/>
</dbReference>
<dbReference type="InterPro" id="IPR044839">
    <property type="entry name" value="NDR1-like"/>
</dbReference>
<dbReference type="EMBL" id="SWLB01000012">
    <property type="protein sequence ID" value="KAF3332032.1"/>
    <property type="molecule type" value="Genomic_DNA"/>
</dbReference>
<evidence type="ECO:0000256" key="1">
    <source>
        <dbReference type="ARBA" id="ARBA00004167"/>
    </source>
</evidence>
<evidence type="ECO:0000259" key="6">
    <source>
        <dbReference type="Pfam" id="PF03168"/>
    </source>
</evidence>
<keyword evidence="8" id="KW-1185">Reference proteome</keyword>
<accession>A0A833R501</accession>
<evidence type="ECO:0000256" key="4">
    <source>
        <dbReference type="ARBA" id="ARBA00023136"/>
    </source>
</evidence>
<keyword evidence="3 5" id="KW-1133">Transmembrane helix</keyword>
<dbReference type="GO" id="GO:0005886">
    <property type="term" value="C:plasma membrane"/>
    <property type="evidence" value="ECO:0007669"/>
    <property type="project" value="TreeGrafter"/>
</dbReference>
<evidence type="ECO:0000313" key="8">
    <source>
        <dbReference type="Proteomes" id="UP000623129"/>
    </source>
</evidence>
<feature type="domain" description="Late embryogenesis abundant protein LEA-2 subgroup" evidence="6">
    <location>
        <begin position="92"/>
        <end position="184"/>
    </location>
</feature>
<dbReference type="GO" id="GO:0098542">
    <property type="term" value="P:defense response to other organism"/>
    <property type="evidence" value="ECO:0007669"/>
    <property type="project" value="InterPro"/>
</dbReference>
<protein>
    <submittedName>
        <fullName evidence="7">Protein YLS9</fullName>
    </submittedName>
</protein>
<evidence type="ECO:0000313" key="7">
    <source>
        <dbReference type="EMBL" id="KAF3332032.1"/>
    </source>
</evidence>
<dbReference type="InterPro" id="IPR004864">
    <property type="entry name" value="LEA_2"/>
</dbReference>
<evidence type="ECO:0000256" key="5">
    <source>
        <dbReference type="SAM" id="Phobius"/>
    </source>
</evidence>
<feature type="transmembrane region" description="Helical" evidence="5">
    <location>
        <begin position="41"/>
        <end position="60"/>
    </location>
</feature>
<gene>
    <name evidence="7" type="ORF">FCM35_KLT03438</name>
</gene>
<reference evidence="7" key="1">
    <citation type="submission" date="2020-01" db="EMBL/GenBank/DDBJ databases">
        <title>Genome sequence of Kobresia littledalei, the first chromosome-level genome in the family Cyperaceae.</title>
        <authorList>
            <person name="Qu G."/>
        </authorList>
    </citation>
    <scope>NUCLEOTIDE SEQUENCE</scope>
    <source>
        <strain evidence="7">C.B.Clarke</strain>
        <tissue evidence="7">Leaf</tissue>
    </source>
</reference>
<evidence type="ECO:0000256" key="2">
    <source>
        <dbReference type="ARBA" id="ARBA00022692"/>
    </source>
</evidence>
<dbReference type="PANTHER" id="PTHR31415:SF4">
    <property type="entry name" value="NDR1_HIN1-LIKE PROTEIN 3"/>
    <property type="match status" value="1"/>
</dbReference>
<comment type="subcellular location">
    <subcellularLocation>
        <location evidence="1">Membrane</location>
        <topology evidence="1">Single-pass membrane protein</topology>
    </subcellularLocation>
</comment>
<dbReference type="PANTHER" id="PTHR31415">
    <property type="entry name" value="OS05G0367900 PROTEIN"/>
    <property type="match status" value="1"/>
</dbReference>
<sequence>MADKLNGAYYGPAIPPQRNYRSVGRSSGCGPCCLLCNLFKFILSIVIVIGIIVLVLWLLLRPNEIKVHATSASLTQFTLSNGSLQYDLDVNMSIRNPNRRIGFYYDYIEATAYYDGSRFGFDDSLKTFYQGHKNTSYIEPKFSGKNALVGDSITSTYNKEKNDGYYNIELKVRPKLRLKIWIFKIKYIKPRINCDLKIPVPGSSGSFKETKCDVDHF</sequence>
<dbReference type="Pfam" id="PF03168">
    <property type="entry name" value="LEA_2"/>
    <property type="match status" value="1"/>
</dbReference>